<evidence type="ECO:0000313" key="3">
    <source>
        <dbReference type="Proteomes" id="UP001162741"/>
    </source>
</evidence>
<evidence type="ECO:0000256" key="1">
    <source>
        <dbReference type="SAM" id="Phobius"/>
    </source>
</evidence>
<name>A0ABY6IYJ5_9BACT</name>
<feature type="transmembrane region" description="Helical" evidence="1">
    <location>
        <begin position="132"/>
        <end position="159"/>
    </location>
</feature>
<feature type="transmembrane region" description="Helical" evidence="1">
    <location>
        <begin position="89"/>
        <end position="112"/>
    </location>
</feature>
<feature type="transmembrane region" description="Helical" evidence="1">
    <location>
        <begin position="58"/>
        <end position="77"/>
    </location>
</feature>
<feature type="transmembrane region" description="Helical" evidence="1">
    <location>
        <begin position="529"/>
        <end position="548"/>
    </location>
</feature>
<keyword evidence="1" id="KW-0812">Transmembrane</keyword>
<reference evidence="2" key="1">
    <citation type="submission" date="2022-10" db="EMBL/GenBank/DDBJ databases">
        <title>Chitinophaga sp. nov., isolated from soil.</title>
        <authorList>
            <person name="Jeon C.O."/>
        </authorList>
    </citation>
    <scope>NUCLEOTIDE SEQUENCE</scope>
    <source>
        <strain evidence="2">R8</strain>
    </source>
</reference>
<feature type="transmembrane region" description="Helical" evidence="1">
    <location>
        <begin position="351"/>
        <end position="369"/>
    </location>
</feature>
<dbReference type="EMBL" id="CP107006">
    <property type="protein sequence ID" value="UYQ91477.1"/>
    <property type="molecule type" value="Genomic_DNA"/>
</dbReference>
<protein>
    <recommendedName>
        <fullName evidence="4">ABC-2 type transport system permease protein</fullName>
    </recommendedName>
</protein>
<sequence length="559" mass="63800">MNKFLLSVVALLNPVWSRMGANIPQLMAILKVKLIMDDRRPNAYTQMRNQRKQKEGKGSSWMMLLLSFLMGFFYLFFFQLGTDPLLQMFIYCCAFMTMLMLTLISDFTYVLIDVKDNLVILPKPVNDRTVLLSRLLHIIIHVSKIIVPMALPAIVFLLVTKGILPAVAMIVMIMLASMFTIFMINALYLLALRFTSPEKFKEIINYLQIAFSTAVFAMYYLVPRFVNQSELGNVDLRPYKFLFVIPPYWFAGGWVSLSFGEWAPLYIILLVCSIFIPIFSLWVVVRKLAPSFNKRLSLIAGSGGESPSVAVPGNKSKFYRSLARLVAKDRTERMAFETVWLLTGRSREFKLKVYPSLAYVFIWFAYMLLTGRHGTPAEAWAALPGTKMYILLLYISCFAFVTAIAQLVYSSKFKASWVYYAAPLESPGKVLAGAFKATLMKFFMPFYLIICVFVIWVWGFKTLPDLALGLTNIISLCVLFAYVFMRKFPFSVEMNVQQTGGRFMMSLLALVVPGAFGFGHYLVVGSLVLQSIFLVLSIALCWLVFTSYRETDWKVIYKR</sequence>
<dbReference type="Proteomes" id="UP001162741">
    <property type="component" value="Chromosome"/>
</dbReference>
<keyword evidence="1" id="KW-1133">Transmembrane helix</keyword>
<evidence type="ECO:0008006" key="4">
    <source>
        <dbReference type="Google" id="ProtNLM"/>
    </source>
</evidence>
<dbReference type="RefSeq" id="WP_264279897.1">
    <property type="nucleotide sequence ID" value="NZ_CP107006.1"/>
</dbReference>
<feature type="transmembrane region" description="Helical" evidence="1">
    <location>
        <begin position="442"/>
        <end position="460"/>
    </location>
</feature>
<organism evidence="2 3">
    <name type="scientific">Chitinophaga horti</name>
    <dbReference type="NCBI Taxonomy" id="2920382"/>
    <lineage>
        <taxon>Bacteria</taxon>
        <taxon>Pseudomonadati</taxon>
        <taxon>Bacteroidota</taxon>
        <taxon>Chitinophagia</taxon>
        <taxon>Chitinophagales</taxon>
        <taxon>Chitinophagaceae</taxon>
        <taxon>Chitinophaga</taxon>
    </lineage>
</organism>
<feature type="transmembrane region" description="Helical" evidence="1">
    <location>
        <begin position="203"/>
        <end position="221"/>
    </location>
</feature>
<accession>A0ABY6IYJ5</accession>
<evidence type="ECO:0000313" key="2">
    <source>
        <dbReference type="EMBL" id="UYQ91477.1"/>
    </source>
</evidence>
<feature type="transmembrane region" description="Helical" evidence="1">
    <location>
        <begin position="505"/>
        <end position="523"/>
    </location>
</feature>
<gene>
    <name evidence="2" type="ORF">MKQ68_15395</name>
</gene>
<feature type="transmembrane region" description="Helical" evidence="1">
    <location>
        <begin position="466"/>
        <end position="484"/>
    </location>
</feature>
<proteinExistence type="predicted"/>
<feature type="transmembrane region" description="Helical" evidence="1">
    <location>
        <begin position="166"/>
        <end position="191"/>
    </location>
</feature>
<feature type="transmembrane region" description="Helical" evidence="1">
    <location>
        <begin position="389"/>
        <end position="409"/>
    </location>
</feature>
<feature type="transmembrane region" description="Helical" evidence="1">
    <location>
        <begin position="265"/>
        <end position="285"/>
    </location>
</feature>
<keyword evidence="1" id="KW-0472">Membrane</keyword>
<keyword evidence="3" id="KW-1185">Reference proteome</keyword>